<reference evidence="1" key="1">
    <citation type="submission" date="2021-02" db="EMBL/GenBank/DDBJ databases">
        <authorList>
            <person name="Nowell W R."/>
        </authorList>
    </citation>
    <scope>NUCLEOTIDE SEQUENCE</scope>
</reference>
<dbReference type="Proteomes" id="UP000663882">
    <property type="component" value="Unassembled WGS sequence"/>
</dbReference>
<name>A0A815TDU4_9BILA</name>
<evidence type="ECO:0000313" key="1">
    <source>
        <dbReference type="EMBL" id="CAF1503830.1"/>
    </source>
</evidence>
<proteinExistence type="predicted"/>
<feature type="non-terminal residue" evidence="1">
    <location>
        <position position="1"/>
    </location>
</feature>
<protein>
    <submittedName>
        <fullName evidence="1">Uncharacterized protein</fullName>
    </submittedName>
</protein>
<sequence length="23" mass="2889">NYQYQQQYPAFDIPTSLYEIIYM</sequence>
<evidence type="ECO:0000313" key="2">
    <source>
        <dbReference type="Proteomes" id="UP000663882"/>
    </source>
</evidence>
<dbReference type="EMBL" id="CAJNOO010011581">
    <property type="protein sequence ID" value="CAF1503830.1"/>
    <property type="molecule type" value="Genomic_DNA"/>
</dbReference>
<gene>
    <name evidence="1" type="ORF">RFH988_LOCUS38850</name>
</gene>
<accession>A0A815TDU4</accession>
<organism evidence="1 2">
    <name type="scientific">Rotaria sordida</name>
    <dbReference type="NCBI Taxonomy" id="392033"/>
    <lineage>
        <taxon>Eukaryota</taxon>
        <taxon>Metazoa</taxon>
        <taxon>Spiralia</taxon>
        <taxon>Gnathifera</taxon>
        <taxon>Rotifera</taxon>
        <taxon>Eurotatoria</taxon>
        <taxon>Bdelloidea</taxon>
        <taxon>Philodinida</taxon>
        <taxon>Philodinidae</taxon>
        <taxon>Rotaria</taxon>
    </lineage>
</organism>
<comment type="caution">
    <text evidence="1">The sequence shown here is derived from an EMBL/GenBank/DDBJ whole genome shotgun (WGS) entry which is preliminary data.</text>
</comment>
<dbReference type="AlphaFoldDB" id="A0A815TDU4"/>